<reference evidence="2 3" key="1">
    <citation type="submission" date="2019-03" db="EMBL/GenBank/DDBJ databases">
        <title>Draft genome sequences of novel Actinobacteria.</title>
        <authorList>
            <person name="Sahin N."/>
            <person name="Ay H."/>
            <person name="Saygin H."/>
        </authorList>
    </citation>
    <scope>NUCLEOTIDE SEQUENCE [LARGE SCALE GENOMIC DNA]</scope>
    <source>
        <strain evidence="2 3">JCM 30547</strain>
    </source>
</reference>
<feature type="non-terminal residue" evidence="2">
    <location>
        <position position="60"/>
    </location>
</feature>
<evidence type="ECO:0000256" key="1">
    <source>
        <dbReference type="SAM" id="MobiDB-lite"/>
    </source>
</evidence>
<feature type="region of interest" description="Disordered" evidence="1">
    <location>
        <begin position="35"/>
        <end position="60"/>
    </location>
</feature>
<organism evidence="2 3">
    <name type="scientific">Kribbella albertanoniae</name>
    <dbReference type="NCBI Taxonomy" id="1266829"/>
    <lineage>
        <taxon>Bacteria</taxon>
        <taxon>Bacillati</taxon>
        <taxon>Actinomycetota</taxon>
        <taxon>Actinomycetes</taxon>
        <taxon>Propionibacteriales</taxon>
        <taxon>Kribbellaceae</taxon>
        <taxon>Kribbella</taxon>
    </lineage>
</organism>
<dbReference type="AlphaFoldDB" id="A0A4R4PGK5"/>
<proteinExistence type="predicted"/>
<evidence type="ECO:0000313" key="2">
    <source>
        <dbReference type="EMBL" id="TDC21071.1"/>
    </source>
</evidence>
<accession>A0A4R4PGK5</accession>
<dbReference type="EMBL" id="SMKA01000230">
    <property type="protein sequence ID" value="TDC21071.1"/>
    <property type="molecule type" value="Genomic_DNA"/>
</dbReference>
<evidence type="ECO:0000313" key="3">
    <source>
        <dbReference type="Proteomes" id="UP000295075"/>
    </source>
</evidence>
<dbReference type="Proteomes" id="UP000295075">
    <property type="component" value="Unassembled WGS sequence"/>
</dbReference>
<protein>
    <submittedName>
        <fullName evidence="2">Uncharacterized protein</fullName>
    </submittedName>
</protein>
<name>A0A4R4PGK5_9ACTN</name>
<gene>
    <name evidence="2" type="ORF">E1261_34125</name>
</gene>
<comment type="caution">
    <text evidence="2">The sequence shown here is derived from an EMBL/GenBank/DDBJ whole genome shotgun (WGS) entry which is preliminary data.</text>
</comment>
<keyword evidence="3" id="KW-1185">Reference proteome</keyword>
<feature type="compositionally biased region" description="Basic and acidic residues" evidence="1">
    <location>
        <begin position="42"/>
        <end position="52"/>
    </location>
</feature>
<sequence length="60" mass="6686">MSWLFRHNWAWSLAAFLLGALITWLLLDRRTPATSAEAPAEEPAKEELKEEALVGAPATH</sequence>